<gene>
    <name evidence="3" type="ORF">PCOR1329_LOCUS43063</name>
</gene>
<sequence length="1310" mass="143177">DAQRAAEEALEAVRRETQKALEIAQAESARLAEAAQSQAQELADAAQPLAEKAAEAARAQAQELREAAQPVVAEVVAEVQAIGEDIHSGARWLTQQSQELLSEDVAVQARDLAEKTQAQARSLGTSLWSRAQAAWAAAGATATAAAAEVEKAVAEPVGVGPAGGWGGNWESTLGGLLGNLGLEEQAEMLESMPTFPSQESKDYIKQCCADMLARMRDELAIDISKSLTDTIKQNIEVQNKPTIDVLDQLRAQLAQPPADLDQKILSIVRPQLDTTTRRLQAQIDAQQVQINETDGRVSKVEAQLQDVLTQMETLRKELHIAEQRPRAPLTQPKGFDREVDASLVVAMAQRPTTTACVEAELRPWIASLGLADDLYDLVPVGPVPTKKFHIRFKGLIAVASRMAAKVLGALRTDGTWKEFTVEVPGSPRCRIHLGPDKSPRQIRCEILLRRARTIIAERHPNLRLFTDRERATLSIGWDRIMRVEVHPGNKPAEFYWDNQQLAKHDLVKAELVSLLAPLVEPEAAGDRVRSHAVALVPGRVLWVTVVRGPICMEIFNIHNHDLKQKQVKEIVEIILKARAAALRAPSQRLALVVGDFNFAAEDTRSARLQLKSLERRARLWSPLNRRACLTAVTDDSGRSACDPAERVDLLKSYWGPVFSRKPWGRDRAVEHAAKYLPTVDDVVLSPPTPRLLRAVLTRAADSATGCDGLSYTAWRSIPFGATILWDCLEWVMSGQALFDSASTTPQVFLPKNVTEDEAQAGQVARGADKVRVLGLRNCDVKVLSATMNAALRPVLERIAPPCQRGFVPGRNFGLNVLELDVSSRQLSCTPHGSRDLPILYSLDYGQAFPSLNQEFVLFILGALRLPEAVLKFAGFLYEAIEGVAVSMGLRVHLYWVRSGIIQGCALSGSLYAIASSTFLYHLVRVIEEAGRGLARACADDIGGTLKSIEDLAWVALAMREAELVANLVLKIQKCHIVPLSASFSPALASEALGRLTRTVPHWSAMKIVSELLYLGIWLGPSVDSMRPWVDPLAKARLRARAVGRGVTPASLSSIIYNTRIVSTLSYVSQFFWMPRAVLACELGVLAQVFRVALGTFPLSAWVQMDRWRGPRVLSWAHLNAASLLRAAAHTFPEHQRLLDDMRTHACTLADSRPLLVPAPVPNVLFIVLFATWRGCALGCYNCVDSLLHYSRCVRMQAALRRALGHGFPLELAERWGLVAPSTAAFGFLAAAILSPRLDLVDDSMGCVDVLTDAGSLNPDGYPVGADYCGCFSNGGFLLSRCHKSRVLGDSAVSEAMSCLSALRVMDSLPP</sequence>
<dbReference type="PANTHER" id="PTHR19446">
    <property type="entry name" value="REVERSE TRANSCRIPTASES"/>
    <property type="match status" value="1"/>
</dbReference>
<feature type="domain" description="Reverse transcriptase" evidence="2">
    <location>
        <begin position="767"/>
        <end position="978"/>
    </location>
</feature>
<dbReference type="InterPro" id="IPR000477">
    <property type="entry name" value="RT_dom"/>
</dbReference>
<dbReference type="Pfam" id="PF00078">
    <property type="entry name" value="RVT_1"/>
    <property type="match status" value="1"/>
</dbReference>
<name>A0ABN9TWS6_9DINO</name>
<keyword evidence="1" id="KW-0175">Coiled coil</keyword>
<reference evidence="3" key="1">
    <citation type="submission" date="2023-10" db="EMBL/GenBank/DDBJ databases">
        <authorList>
            <person name="Chen Y."/>
            <person name="Shah S."/>
            <person name="Dougan E. K."/>
            <person name="Thang M."/>
            <person name="Chan C."/>
        </authorList>
    </citation>
    <scope>NUCLEOTIDE SEQUENCE [LARGE SCALE GENOMIC DNA]</scope>
</reference>
<keyword evidence="4" id="KW-1185">Reference proteome</keyword>
<evidence type="ECO:0000313" key="3">
    <source>
        <dbReference type="EMBL" id="CAK0850757.1"/>
    </source>
</evidence>
<proteinExistence type="predicted"/>
<organism evidence="3 4">
    <name type="scientific">Prorocentrum cordatum</name>
    <dbReference type="NCBI Taxonomy" id="2364126"/>
    <lineage>
        <taxon>Eukaryota</taxon>
        <taxon>Sar</taxon>
        <taxon>Alveolata</taxon>
        <taxon>Dinophyceae</taxon>
        <taxon>Prorocentrales</taxon>
        <taxon>Prorocentraceae</taxon>
        <taxon>Prorocentrum</taxon>
    </lineage>
</organism>
<evidence type="ECO:0000313" key="4">
    <source>
        <dbReference type="Proteomes" id="UP001189429"/>
    </source>
</evidence>
<accession>A0ABN9TWS6</accession>
<dbReference type="EMBL" id="CAUYUJ010015172">
    <property type="protein sequence ID" value="CAK0850757.1"/>
    <property type="molecule type" value="Genomic_DNA"/>
</dbReference>
<feature type="coiled-coil region" evidence="1">
    <location>
        <begin position="7"/>
        <end position="41"/>
    </location>
</feature>
<evidence type="ECO:0000256" key="1">
    <source>
        <dbReference type="SAM" id="Coils"/>
    </source>
</evidence>
<protein>
    <recommendedName>
        <fullName evidence="2">Reverse transcriptase domain-containing protein</fullName>
    </recommendedName>
</protein>
<comment type="caution">
    <text evidence="3">The sequence shown here is derived from an EMBL/GenBank/DDBJ whole genome shotgun (WGS) entry which is preliminary data.</text>
</comment>
<feature type="coiled-coil region" evidence="1">
    <location>
        <begin position="297"/>
        <end position="324"/>
    </location>
</feature>
<feature type="non-terminal residue" evidence="3">
    <location>
        <position position="1"/>
    </location>
</feature>
<dbReference type="Proteomes" id="UP001189429">
    <property type="component" value="Unassembled WGS sequence"/>
</dbReference>
<evidence type="ECO:0000259" key="2">
    <source>
        <dbReference type="Pfam" id="PF00078"/>
    </source>
</evidence>